<organism evidence="4 5">
    <name type="scientific">Caballeronia telluris</name>
    <dbReference type="NCBI Taxonomy" id="326475"/>
    <lineage>
        <taxon>Bacteria</taxon>
        <taxon>Pseudomonadati</taxon>
        <taxon>Pseudomonadota</taxon>
        <taxon>Betaproteobacteria</taxon>
        <taxon>Burkholderiales</taxon>
        <taxon>Burkholderiaceae</taxon>
        <taxon>Caballeronia</taxon>
    </lineage>
</organism>
<accession>A0A158G920</accession>
<feature type="domain" description="Fatty acid desaturase" evidence="3">
    <location>
        <begin position="97"/>
        <end position="334"/>
    </location>
</feature>
<dbReference type="PANTHER" id="PTHR12879:SF8">
    <property type="entry name" value="SPHINGOLIPID DELTA(4)-DESATURASE DES1"/>
    <property type="match status" value="1"/>
</dbReference>
<dbReference type="STRING" id="326475.AWB66_01691"/>
<dbReference type="GO" id="GO:0046513">
    <property type="term" value="P:ceramide biosynthetic process"/>
    <property type="evidence" value="ECO:0007669"/>
    <property type="project" value="TreeGrafter"/>
</dbReference>
<proteinExistence type="predicted"/>
<keyword evidence="2" id="KW-0472">Membrane</keyword>
<dbReference type="AlphaFoldDB" id="A0A158G920"/>
<reference evidence="4" key="1">
    <citation type="submission" date="2016-01" db="EMBL/GenBank/DDBJ databases">
        <authorList>
            <person name="Peeters Charlotte."/>
        </authorList>
    </citation>
    <scope>NUCLEOTIDE SEQUENCE</scope>
    <source>
        <strain evidence="4">LMG 22936</strain>
    </source>
</reference>
<evidence type="ECO:0000259" key="3">
    <source>
        <dbReference type="Pfam" id="PF00487"/>
    </source>
</evidence>
<sequence length="369" mass="41761">MRREPSSEIGNNPTQETQVSNSSRQHEDYRLVGGAGERAQAAGLVNADWYKCAVPRAVLKELMQRSDARAIRDTVLWYAAIVASGALSGLAWHLHFWWAVPAFFVYGTLYCSPADSRWHEAGHGTAFKTRWMNDALYQAASFQVFRRATVWRWSHARHHTDTLVVGRDPEIAAPRPTDWLALASSVFGLKQVSSELPKMVAAAFGRMNADDRTFVPASEWPKVFREARISLAIYAIVIGASVYFRTILPLLFIGLPSLYGAWLYLYFGLTQHAGMPENVLDHRKNCRTVMMNPLFRFLYWNMNYHVEHHMFPMVPFHALPQLHEAVKADMPPPYRSTLAAYAEIIPALVKQTHDPSFHVVRPVPAASQA</sequence>
<evidence type="ECO:0000313" key="5">
    <source>
        <dbReference type="Proteomes" id="UP000054717"/>
    </source>
</evidence>
<dbReference type="EMBL" id="FCNZ02000005">
    <property type="protein sequence ID" value="SAL28648.1"/>
    <property type="molecule type" value="Genomic_DNA"/>
</dbReference>
<feature type="compositionally biased region" description="Polar residues" evidence="1">
    <location>
        <begin position="8"/>
        <end position="23"/>
    </location>
</feature>
<evidence type="ECO:0000256" key="2">
    <source>
        <dbReference type="SAM" id="Phobius"/>
    </source>
</evidence>
<keyword evidence="2" id="KW-1133">Transmembrane helix</keyword>
<comment type="caution">
    <text evidence="4">The sequence shown here is derived from an EMBL/GenBank/DDBJ whole genome shotgun (WGS) entry which is preliminary data.</text>
</comment>
<feature type="transmembrane region" description="Helical" evidence="2">
    <location>
        <begin position="250"/>
        <end position="267"/>
    </location>
</feature>
<keyword evidence="5" id="KW-1185">Reference proteome</keyword>
<keyword evidence="2" id="KW-0812">Transmembrane</keyword>
<dbReference type="RefSeq" id="WP_087629832.1">
    <property type="nucleotide sequence ID" value="NZ_FCNZ02000005.1"/>
</dbReference>
<evidence type="ECO:0000256" key="1">
    <source>
        <dbReference type="SAM" id="MobiDB-lite"/>
    </source>
</evidence>
<dbReference type="GO" id="GO:0016020">
    <property type="term" value="C:membrane"/>
    <property type="evidence" value="ECO:0007669"/>
    <property type="project" value="GOC"/>
</dbReference>
<feature type="transmembrane region" description="Helical" evidence="2">
    <location>
        <begin position="70"/>
        <end position="90"/>
    </location>
</feature>
<name>A0A158G920_9BURK</name>
<evidence type="ECO:0000313" key="4">
    <source>
        <dbReference type="EMBL" id="SAL28648.1"/>
    </source>
</evidence>
<dbReference type="CDD" id="cd03511">
    <property type="entry name" value="Rhizopine-oxygenase-like"/>
    <property type="match status" value="1"/>
</dbReference>
<protein>
    <submittedName>
        <fullName evidence="4">Fatty acid desaturase</fullName>
    </submittedName>
</protein>
<feature type="region of interest" description="Disordered" evidence="1">
    <location>
        <begin position="1"/>
        <end position="26"/>
    </location>
</feature>
<dbReference type="InterPro" id="IPR039393">
    <property type="entry name" value="Rhizopine-oxygenase-like"/>
</dbReference>
<dbReference type="GO" id="GO:0042284">
    <property type="term" value="F:sphingolipid delta-4 desaturase activity"/>
    <property type="evidence" value="ECO:0007669"/>
    <property type="project" value="TreeGrafter"/>
</dbReference>
<dbReference type="Pfam" id="PF00487">
    <property type="entry name" value="FA_desaturase"/>
    <property type="match status" value="1"/>
</dbReference>
<gene>
    <name evidence="4" type="ORF">AWB66_01691</name>
</gene>
<dbReference type="PANTHER" id="PTHR12879">
    <property type="entry name" value="SPHINGOLIPID DELTA 4 DESATURASE/C-4 HYDROXYLASE PROTEIN DES2"/>
    <property type="match status" value="1"/>
</dbReference>
<dbReference type="Proteomes" id="UP000054717">
    <property type="component" value="Unassembled WGS sequence"/>
</dbReference>
<dbReference type="InterPro" id="IPR005804">
    <property type="entry name" value="FA_desaturase_dom"/>
</dbReference>